<name>A0ABZ1Y2F9_9ACTN</name>
<dbReference type="InterPro" id="IPR049519">
    <property type="entry name" value="SmaI"/>
</dbReference>
<proteinExistence type="predicted"/>
<dbReference type="Pfam" id="PF17411">
    <property type="entry name" value="SmaI"/>
    <property type="match status" value="1"/>
</dbReference>
<sequence length="279" mass="31673">MNSAAREELIDTIDQLDDHQAHLVQQVAAQIHGSLNVSDTYDLITQCTDAQLRQIRNIVQSMLRPITEFIDPNSNLIGSAFSAEFKARLQAHHGTHTTPLDRLAFENALAASCIAEGMTVEMAPSKTTRFWDLRVDGEQFSAKSTSARDIKPHELHISKLSEAAWIQDCRSARMRYERTMGLFEEFLDAVQRWIVLRAFRLKNDPTMQVYELVEIPMSLFATVDQLNVQDFSSDAPRIDIHDDYGMALQLCLDRSDSKITIKKIPKDRCIVHGTWGLEV</sequence>
<organism evidence="1">
    <name type="scientific">Streptomyces althioticus</name>
    <dbReference type="NCBI Taxonomy" id="83380"/>
    <lineage>
        <taxon>Bacteria</taxon>
        <taxon>Bacillati</taxon>
        <taxon>Actinomycetota</taxon>
        <taxon>Actinomycetes</taxon>
        <taxon>Kitasatosporales</taxon>
        <taxon>Streptomycetaceae</taxon>
        <taxon>Streptomyces</taxon>
        <taxon>Streptomyces althioticus group</taxon>
    </lineage>
</organism>
<protein>
    <submittedName>
        <fullName evidence="1">Uncharacterized protein</fullName>
    </submittedName>
</protein>
<accession>A0ABZ1Y2F9</accession>
<dbReference type="RefSeq" id="WP_395758652.1">
    <property type="nucleotide sequence ID" value="NZ_CP109207.1"/>
</dbReference>
<gene>
    <name evidence="1" type="ORF">OIE82_11005</name>
</gene>
<dbReference type="EMBL" id="CP109207">
    <property type="protein sequence ID" value="WUU53635.1"/>
    <property type="molecule type" value="Genomic_DNA"/>
</dbReference>
<reference evidence="1" key="1">
    <citation type="submission" date="2022-10" db="EMBL/GenBank/DDBJ databases">
        <title>The complete genomes of actinobacterial strains from the NBC collection.</title>
        <authorList>
            <person name="Joergensen T.S."/>
            <person name="Alvarez Arevalo M."/>
            <person name="Sterndorff E.B."/>
            <person name="Faurdal D."/>
            <person name="Vuksanovic O."/>
            <person name="Mourched A.-S."/>
            <person name="Charusanti P."/>
            <person name="Shaw S."/>
            <person name="Blin K."/>
            <person name="Weber T."/>
        </authorList>
    </citation>
    <scope>NUCLEOTIDE SEQUENCE [LARGE SCALE GENOMIC DNA]</scope>
    <source>
        <strain evidence="1">NBC 01686</strain>
    </source>
</reference>
<evidence type="ECO:0000313" key="1">
    <source>
        <dbReference type="EMBL" id="WUU53635.1"/>
    </source>
</evidence>